<keyword evidence="2" id="KW-0560">Oxidoreductase</keyword>
<dbReference type="EMBL" id="GL376579">
    <property type="status" value="NOT_ANNOTATED_CDS"/>
    <property type="molecule type" value="Genomic_DNA"/>
</dbReference>
<dbReference type="PROSITE" id="PS00061">
    <property type="entry name" value="ADH_SHORT"/>
    <property type="match status" value="1"/>
</dbReference>
<dbReference type="GO" id="GO:0016616">
    <property type="term" value="F:oxidoreductase activity, acting on the CH-OH group of donors, NAD or NADP as acceptor"/>
    <property type="evidence" value="ECO:0007669"/>
    <property type="project" value="TreeGrafter"/>
</dbReference>
<protein>
    <recommendedName>
        <fullName evidence="3">Ketoreductase domain-containing protein</fullName>
    </recommendedName>
</protein>
<dbReference type="eggNOG" id="KOG1201">
    <property type="taxonomic scope" value="Eukaryota"/>
</dbReference>
<dbReference type="InterPro" id="IPR057326">
    <property type="entry name" value="KR_dom"/>
</dbReference>
<comment type="similarity">
    <text evidence="1">Belongs to the short-chain dehydrogenases/reductases (SDR) family.</text>
</comment>
<reference evidence="5" key="2">
    <citation type="submission" date="2010-04" db="EMBL/GenBank/DDBJ databases">
        <authorList>
            <person name="Buell R."/>
            <person name="Hamilton J."/>
            <person name="Hostetler J."/>
        </authorList>
    </citation>
    <scope>NUCLEOTIDE SEQUENCE [LARGE SCALE GENOMIC DNA]</scope>
    <source>
        <strain evidence="5">DAOM:BR144</strain>
    </source>
</reference>
<dbReference type="PANTHER" id="PTHR24322:SF736">
    <property type="entry name" value="RETINOL DEHYDROGENASE 10"/>
    <property type="match status" value="1"/>
</dbReference>
<keyword evidence="5" id="KW-1185">Reference proteome</keyword>
<evidence type="ECO:0000259" key="3">
    <source>
        <dbReference type="SMART" id="SM00822"/>
    </source>
</evidence>
<sequence>MTKLRNRTVLLTSCSSALGYAFAVQLAQKGANFVLWDRDLNLVQRIAGELTRLYGVTATPYQVDLRNKGQIDAATRRVTLEVLHVHVVIHASDELVTTTQAGVAHQHSIADKDERQIAAAMQHHTLASLWLVKSLLPVMIEGKEGGHFVFLSSSVTLLGASSGIVDYAASKYALLGLTRSLQHELQRLAPEIRLTTVLAPLETSKMPSSMSVGTTKKGLGHGWMKPDLIAMHTIDAIKRNKRELVLPKALGFVRALCALLPQTWADSLLDQMKYSKTSDALT</sequence>
<name>K3XC33_GLOUD</name>
<dbReference type="VEuPathDB" id="FungiDB:PYU1_G014751"/>
<evidence type="ECO:0000256" key="1">
    <source>
        <dbReference type="ARBA" id="ARBA00006484"/>
    </source>
</evidence>
<reference evidence="4" key="3">
    <citation type="submission" date="2015-02" db="UniProtKB">
        <authorList>
            <consortium name="EnsemblProtists"/>
        </authorList>
    </citation>
    <scope>IDENTIFICATION</scope>
    <source>
        <strain evidence="4">DAOM BR144</strain>
    </source>
</reference>
<evidence type="ECO:0000313" key="4">
    <source>
        <dbReference type="EnsemblProtists" id="PYU1_T014782"/>
    </source>
</evidence>
<reference evidence="5" key="1">
    <citation type="journal article" date="2010" name="Genome Biol.">
        <title>Genome sequence of the necrotrophic plant pathogen Pythium ultimum reveals original pathogenicity mechanisms and effector repertoire.</title>
        <authorList>
            <person name="Levesque C.A."/>
            <person name="Brouwer H."/>
            <person name="Cano L."/>
            <person name="Hamilton J.P."/>
            <person name="Holt C."/>
            <person name="Huitema E."/>
            <person name="Raffaele S."/>
            <person name="Robideau G.P."/>
            <person name="Thines M."/>
            <person name="Win J."/>
            <person name="Zerillo M.M."/>
            <person name="Beakes G.W."/>
            <person name="Boore J.L."/>
            <person name="Busam D."/>
            <person name="Dumas B."/>
            <person name="Ferriera S."/>
            <person name="Fuerstenberg S.I."/>
            <person name="Gachon C.M."/>
            <person name="Gaulin E."/>
            <person name="Govers F."/>
            <person name="Grenville-Briggs L."/>
            <person name="Horner N."/>
            <person name="Hostetler J."/>
            <person name="Jiang R.H."/>
            <person name="Johnson J."/>
            <person name="Krajaejun T."/>
            <person name="Lin H."/>
            <person name="Meijer H.J."/>
            <person name="Moore B."/>
            <person name="Morris P."/>
            <person name="Phuntmart V."/>
            <person name="Puiu D."/>
            <person name="Shetty J."/>
            <person name="Stajich J.E."/>
            <person name="Tripathy S."/>
            <person name="Wawra S."/>
            <person name="van West P."/>
            <person name="Whitty B.R."/>
            <person name="Coutinho P.M."/>
            <person name="Henrissat B."/>
            <person name="Martin F."/>
            <person name="Thomas P.D."/>
            <person name="Tyler B.M."/>
            <person name="De Vries R.P."/>
            <person name="Kamoun S."/>
            <person name="Yandell M."/>
            <person name="Tisserat N."/>
            <person name="Buell C.R."/>
        </authorList>
    </citation>
    <scope>NUCLEOTIDE SEQUENCE</scope>
    <source>
        <strain evidence="5">DAOM:BR144</strain>
    </source>
</reference>
<dbReference type="InterPro" id="IPR020904">
    <property type="entry name" value="Sc_DH/Rdtase_CS"/>
</dbReference>
<evidence type="ECO:0000256" key="2">
    <source>
        <dbReference type="ARBA" id="ARBA00023002"/>
    </source>
</evidence>
<proteinExistence type="inferred from homology"/>
<dbReference type="Pfam" id="PF00106">
    <property type="entry name" value="adh_short"/>
    <property type="match status" value="1"/>
</dbReference>
<evidence type="ECO:0000313" key="5">
    <source>
        <dbReference type="Proteomes" id="UP000019132"/>
    </source>
</evidence>
<dbReference type="HOGENOM" id="CLU_988589_0_0_1"/>
<dbReference type="SUPFAM" id="SSF51735">
    <property type="entry name" value="NAD(P)-binding Rossmann-fold domains"/>
    <property type="match status" value="1"/>
</dbReference>
<dbReference type="InterPro" id="IPR002347">
    <property type="entry name" value="SDR_fam"/>
</dbReference>
<dbReference type="EnsemblProtists" id="PYU1_T014782">
    <property type="protein sequence ID" value="PYU1_T014782"/>
    <property type="gene ID" value="PYU1_G014751"/>
</dbReference>
<dbReference type="Proteomes" id="UP000019132">
    <property type="component" value="Unassembled WGS sequence"/>
</dbReference>
<dbReference type="PRINTS" id="PR00081">
    <property type="entry name" value="GDHRDH"/>
</dbReference>
<organism evidence="4 5">
    <name type="scientific">Globisporangium ultimum (strain ATCC 200006 / CBS 805.95 / DAOM BR144)</name>
    <name type="common">Pythium ultimum</name>
    <dbReference type="NCBI Taxonomy" id="431595"/>
    <lineage>
        <taxon>Eukaryota</taxon>
        <taxon>Sar</taxon>
        <taxon>Stramenopiles</taxon>
        <taxon>Oomycota</taxon>
        <taxon>Peronosporomycetes</taxon>
        <taxon>Pythiales</taxon>
        <taxon>Pythiaceae</taxon>
        <taxon>Globisporangium</taxon>
    </lineage>
</organism>
<accession>K3XC33</accession>
<dbReference type="InParanoid" id="K3XC33"/>
<dbReference type="Gene3D" id="3.40.50.720">
    <property type="entry name" value="NAD(P)-binding Rossmann-like Domain"/>
    <property type="match status" value="1"/>
</dbReference>
<dbReference type="AlphaFoldDB" id="K3XC33"/>
<dbReference type="SMART" id="SM00822">
    <property type="entry name" value="PKS_KR"/>
    <property type="match status" value="1"/>
</dbReference>
<dbReference type="InterPro" id="IPR036291">
    <property type="entry name" value="NAD(P)-bd_dom_sf"/>
</dbReference>
<dbReference type="STRING" id="431595.K3XC33"/>
<dbReference type="PANTHER" id="PTHR24322">
    <property type="entry name" value="PKSB"/>
    <property type="match status" value="1"/>
</dbReference>
<feature type="domain" description="Ketoreductase" evidence="3">
    <location>
        <begin position="7"/>
        <end position="203"/>
    </location>
</feature>